<name>A0A6J4SF68_9SPHN</name>
<organism evidence="2">
    <name type="scientific">uncultured Sphingomonadaceae bacterium</name>
    <dbReference type="NCBI Taxonomy" id="169976"/>
    <lineage>
        <taxon>Bacteria</taxon>
        <taxon>Pseudomonadati</taxon>
        <taxon>Pseudomonadota</taxon>
        <taxon>Alphaproteobacteria</taxon>
        <taxon>Sphingomonadales</taxon>
        <taxon>Sphingomonadaceae</taxon>
        <taxon>environmental samples</taxon>
    </lineage>
</organism>
<accession>A0A6J4SF68</accession>
<protein>
    <submittedName>
        <fullName evidence="2">Membrane protein</fullName>
    </submittedName>
</protein>
<reference evidence="2" key="1">
    <citation type="submission" date="2020-02" db="EMBL/GenBank/DDBJ databases">
        <authorList>
            <person name="Meier V. D."/>
        </authorList>
    </citation>
    <scope>NUCLEOTIDE SEQUENCE</scope>
    <source>
        <strain evidence="2">AVDCRST_MAG91</strain>
    </source>
</reference>
<feature type="compositionally biased region" description="Basic residues" evidence="1">
    <location>
        <begin position="92"/>
        <end position="104"/>
    </location>
</feature>
<evidence type="ECO:0000313" key="2">
    <source>
        <dbReference type="EMBL" id="CAA9497359.1"/>
    </source>
</evidence>
<feature type="compositionally biased region" description="Gly residues" evidence="1">
    <location>
        <begin position="293"/>
        <end position="304"/>
    </location>
</feature>
<dbReference type="AlphaFoldDB" id="A0A6J4SF68"/>
<proteinExistence type="predicted"/>
<feature type="compositionally biased region" description="Basic and acidic residues" evidence="1">
    <location>
        <begin position="105"/>
        <end position="115"/>
    </location>
</feature>
<feature type="non-terminal residue" evidence="2">
    <location>
        <position position="304"/>
    </location>
</feature>
<evidence type="ECO:0000256" key="1">
    <source>
        <dbReference type="SAM" id="MobiDB-lite"/>
    </source>
</evidence>
<dbReference type="EMBL" id="CADCVX010000195">
    <property type="protein sequence ID" value="CAA9497359.1"/>
    <property type="molecule type" value="Genomic_DNA"/>
</dbReference>
<sequence length="304" mass="33425">EAAGGRCRERRAVGSSVARERGADELLRFPAPPRGAHPVPVRRRALLRRRTARPLRLCRHRDRIRRAVGDARAQARPRRTADQGGRPACRGRVGRHARRVPRLRARGDRVDRVPGRDVPQQPDQRRGAAASADHLRDRLVRRGARSARLSRRHRVHGARAVGDRAMGDQHRRRGPVLHPVAARRADHRLCPLDGRGDARQPVAAVAELWKPARMAAAAGTPAPPGARQRAARRRRRDRMGVAAHRYRDSGAVLLAGDRRRLLCRAAGHEPAAEAQDQLRPDPGPRDHPQPRGGKQGGGGGPGPG</sequence>
<feature type="region of interest" description="Disordered" evidence="1">
    <location>
        <begin position="266"/>
        <end position="304"/>
    </location>
</feature>
<feature type="region of interest" description="Disordered" evidence="1">
    <location>
        <begin position="215"/>
        <end position="243"/>
    </location>
</feature>
<feature type="compositionally biased region" description="Low complexity" evidence="1">
    <location>
        <begin position="215"/>
        <end position="228"/>
    </location>
</feature>
<feature type="region of interest" description="Disordered" evidence="1">
    <location>
        <begin position="69"/>
        <end position="134"/>
    </location>
</feature>
<feature type="non-terminal residue" evidence="2">
    <location>
        <position position="1"/>
    </location>
</feature>
<gene>
    <name evidence="2" type="ORF">AVDCRST_MAG91-835</name>
</gene>
<feature type="compositionally biased region" description="Basic and acidic residues" evidence="1">
    <location>
        <begin position="266"/>
        <end position="289"/>
    </location>
</feature>